<evidence type="ECO:0000313" key="2">
    <source>
        <dbReference type="Proteomes" id="UP001060085"/>
    </source>
</evidence>
<keyword evidence="2" id="KW-1185">Reference proteome</keyword>
<accession>A0ACC0AB06</accession>
<proteinExistence type="predicted"/>
<reference evidence="2" key="1">
    <citation type="journal article" date="2023" name="Nat. Plants">
        <title>Single-cell RNA sequencing provides a high-resolution roadmap for understanding the multicellular compartmentation of specialized metabolism.</title>
        <authorList>
            <person name="Sun S."/>
            <person name="Shen X."/>
            <person name="Li Y."/>
            <person name="Li Y."/>
            <person name="Wang S."/>
            <person name="Li R."/>
            <person name="Zhang H."/>
            <person name="Shen G."/>
            <person name="Guo B."/>
            <person name="Wei J."/>
            <person name="Xu J."/>
            <person name="St-Pierre B."/>
            <person name="Chen S."/>
            <person name="Sun C."/>
        </authorList>
    </citation>
    <scope>NUCLEOTIDE SEQUENCE [LARGE SCALE GENOMIC DNA]</scope>
</reference>
<dbReference type="Proteomes" id="UP001060085">
    <property type="component" value="Linkage Group LG06"/>
</dbReference>
<dbReference type="EMBL" id="CM044706">
    <property type="protein sequence ID" value="KAI5656618.1"/>
    <property type="molecule type" value="Genomic_DNA"/>
</dbReference>
<comment type="caution">
    <text evidence="1">The sequence shown here is derived from an EMBL/GenBank/DDBJ whole genome shotgun (WGS) entry which is preliminary data.</text>
</comment>
<protein>
    <submittedName>
        <fullName evidence="1">Uncharacterized protein</fullName>
    </submittedName>
</protein>
<name>A0ACC0AB06_CATRO</name>
<gene>
    <name evidence="1" type="ORF">M9H77_25411</name>
</gene>
<sequence length="448" mass="50213">MAAKFSVKRRNPQLITPSKQTPREIKQLSDVDDQNSLRCYYPIIMFYPNNPFCMKGKDQDPVRLIREAIAQALVYYYPLAGRLIEGQNGKLMVDCTAEGVVFVEADAEVSLEQIRNFMQPPCPEELLIDVPAAASGILGCPLMLIQVSRLICGGFVFAIRTNHVITDGGGLVQFLNAISQLIKGASYPSPLPLWRRDILRARNPPHVSYKHNEYEVVTKGTIISSSLDDLAHDHLVHETFFFGPKEIKSIKNHLSPQIIHSSIATFDLITACLWRSRVIALEFEPDELVSVTIMSTVRRKNGIKLPQGYYGNTVVSSSNESKAKMLINNSIDYSIELVKKARIQVDEDYARSVIDYMVLNGKPGFYSRNNLAVSDVSKIGIQQVDFGFGKPVYGGIMDGGTFYQCIYSNYRSKEGEEGLVVPICLPFQAMERFREQVTKLTHNITSSL</sequence>
<organism evidence="1 2">
    <name type="scientific">Catharanthus roseus</name>
    <name type="common">Madagascar periwinkle</name>
    <name type="synonym">Vinca rosea</name>
    <dbReference type="NCBI Taxonomy" id="4058"/>
    <lineage>
        <taxon>Eukaryota</taxon>
        <taxon>Viridiplantae</taxon>
        <taxon>Streptophyta</taxon>
        <taxon>Embryophyta</taxon>
        <taxon>Tracheophyta</taxon>
        <taxon>Spermatophyta</taxon>
        <taxon>Magnoliopsida</taxon>
        <taxon>eudicotyledons</taxon>
        <taxon>Gunneridae</taxon>
        <taxon>Pentapetalae</taxon>
        <taxon>asterids</taxon>
        <taxon>lamiids</taxon>
        <taxon>Gentianales</taxon>
        <taxon>Apocynaceae</taxon>
        <taxon>Rauvolfioideae</taxon>
        <taxon>Vinceae</taxon>
        <taxon>Catharanthinae</taxon>
        <taxon>Catharanthus</taxon>
    </lineage>
</organism>
<evidence type="ECO:0000313" key="1">
    <source>
        <dbReference type="EMBL" id="KAI5656618.1"/>
    </source>
</evidence>